<dbReference type="KEGG" id="elux:BTN50_1411"/>
<accession>A0A291BA64</accession>
<dbReference type="AlphaFoldDB" id="A0A291BA64"/>
<reference evidence="2" key="1">
    <citation type="submission" date="2017-04" db="EMBL/GenBank/DDBJ databases">
        <title>Genome evolution of the luminous symbionts of deep sea anglerfish.</title>
        <authorList>
            <person name="Hendry T.A."/>
        </authorList>
    </citation>
    <scope>NUCLEOTIDE SEQUENCE [LARGE SCALE GENOMIC DNA]</scope>
</reference>
<gene>
    <name evidence="1" type="ORF">BTN50_1411</name>
</gene>
<organism evidence="1 2">
    <name type="scientific">Candidatus Enterovibrio altilux</name>
    <dbReference type="NCBI Taxonomy" id="1927128"/>
    <lineage>
        <taxon>Bacteria</taxon>
        <taxon>Pseudomonadati</taxon>
        <taxon>Pseudomonadota</taxon>
        <taxon>Gammaproteobacteria</taxon>
        <taxon>Vibrionales</taxon>
        <taxon>Vibrionaceae</taxon>
        <taxon>Enterovibrio</taxon>
    </lineage>
</organism>
<keyword evidence="2" id="KW-1185">Reference proteome</keyword>
<name>A0A291BA64_9GAMM</name>
<evidence type="ECO:0000313" key="2">
    <source>
        <dbReference type="Proteomes" id="UP000218160"/>
    </source>
</evidence>
<sequence length="68" mass="7635">MNGIIAAEFSVSNVTASKVLPNLLKSTHRKINETSGNSAYNAKKYYKTIHIKRTVLFIPPRKEATGWE</sequence>
<dbReference type="EMBL" id="CP020660">
    <property type="protein sequence ID" value="ATF09890.1"/>
    <property type="molecule type" value="Genomic_DNA"/>
</dbReference>
<protein>
    <submittedName>
        <fullName evidence="1">Mobile element protein</fullName>
    </submittedName>
</protein>
<evidence type="ECO:0000313" key="1">
    <source>
        <dbReference type="EMBL" id="ATF09890.1"/>
    </source>
</evidence>
<proteinExistence type="predicted"/>
<dbReference type="Proteomes" id="UP000218160">
    <property type="component" value="Chromosome 1"/>
</dbReference>